<dbReference type="Proteomes" id="UP000251891">
    <property type="component" value="Unassembled WGS sequence"/>
</dbReference>
<dbReference type="EMBL" id="QLYX01000001">
    <property type="protein sequence ID" value="RAY16765.1"/>
    <property type="molecule type" value="Genomic_DNA"/>
</dbReference>
<dbReference type="AlphaFoldDB" id="A0A365HCD2"/>
<feature type="transmembrane region" description="Helical" evidence="1">
    <location>
        <begin position="6"/>
        <end position="26"/>
    </location>
</feature>
<gene>
    <name evidence="2" type="ORF">DPM19_00925</name>
</gene>
<dbReference type="RefSeq" id="WP_111862817.1">
    <property type="nucleotide sequence ID" value="NZ_QLYX01000001.1"/>
</dbReference>
<keyword evidence="1" id="KW-0812">Transmembrane</keyword>
<sequence>MEAIDLIVPVIGIIVGAGATIIGALLPTRRSRKREMAHRLELEEQRSRNVQYERLVTLRASSRDLLRLAERYVEAARDHRSPESAEYRISGGMPSQLHHVLSSRHTDMARAFGSHHDIAARYFAFVRSCDSLFSLASEVWAYLRMRSLPGRVAATPYERLFRRQNVVDRILEPAPALVQQAREDRAALKAALLAAAADLGIDLVDG</sequence>
<evidence type="ECO:0000313" key="3">
    <source>
        <dbReference type="Proteomes" id="UP000251891"/>
    </source>
</evidence>
<organism evidence="2 3">
    <name type="scientific">Actinomadura craniellae</name>
    <dbReference type="NCBI Taxonomy" id="2231787"/>
    <lineage>
        <taxon>Bacteria</taxon>
        <taxon>Bacillati</taxon>
        <taxon>Actinomycetota</taxon>
        <taxon>Actinomycetes</taxon>
        <taxon>Streptosporangiales</taxon>
        <taxon>Thermomonosporaceae</taxon>
        <taxon>Actinomadura</taxon>
    </lineage>
</organism>
<comment type="caution">
    <text evidence="2">The sequence shown here is derived from an EMBL/GenBank/DDBJ whole genome shotgun (WGS) entry which is preliminary data.</text>
</comment>
<proteinExistence type="predicted"/>
<evidence type="ECO:0000313" key="2">
    <source>
        <dbReference type="EMBL" id="RAY16765.1"/>
    </source>
</evidence>
<keyword evidence="1" id="KW-1133">Transmembrane helix</keyword>
<reference evidence="2 3" key="1">
    <citation type="submission" date="2018-06" db="EMBL/GenBank/DDBJ databases">
        <title>Actinomadura craniellae sp. nov. isolated from marine sponge Craniella sp.</title>
        <authorList>
            <person name="Li L."/>
            <person name="Xu Q.H."/>
            <person name="Lin H.W."/>
            <person name="Lu Y.H."/>
        </authorList>
    </citation>
    <scope>NUCLEOTIDE SEQUENCE [LARGE SCALE GENOMIC DNA]</scope>
    <source>
        <strain evidence="2 3">LHW63021</strain>
    </source>
</reference>
<keyword evidence="3" id="KW-1185">Reference proteome</keyword>
<accession>A0A365HCD2</accession>
<evidence type="ECO:0000256" key="1">
    <source>
        <dbReference type="SAM" id="Phobius"/>
    </source>
</evidence>
<evidence type="ECO:0008006" key="4">
    <source>
        <dbReference type="Google" id="ProtNLM"/>
    </source>
</evidence>
<name>A0A365HCD2_9ACTN</name>
<protein>
    <recommendedName>
        <fullName evidence="4">DUF4760 domain-containing protein</fullName>
    </recommendedName>
</protein>
<keyword evidence="1" id="KW-0472">Membrane</keyword>